<reference evidence="4 5" key="1">
    <citation type="submission" date="2019-06" db="EMBL/GenBank/DDBJ databases">
        <title>Sequencing the genomes of 1000 actinobacteria strains.</title>
        <authorList>
            <person name="Klenk H.-P."/>
        </authorList>
    </citation>
    <scope>NUCLEOTIDE SEQUENCE [LARGE SCALE GENOMIC DNA]</scope>
    <source>
        <strain evidence="4 5">DSM 25218</strain>
    </source>
</reference>
<accession>A0A543ACK7</accession>
<gene>
    <name evidence="4" type="ORF">FB381_4255</name>
</gene>
<dbReference type="GO" id="GO:0043565">
    <property type="term" value="F:sequence-specific DNA binding"/>
    <property type="evidence" value="ECO:0007669"/>
    <property type="project" value="InterPro"/>
</dbReference>
<evidence type="ECO:0000313" key="4">
    <source>
        <dbReference type="EMBL" id="TQL70325.1"/>
    </source>
</evidence>
<proteinExistence type="predicted"/>
<dbReference type="OrthoDB" id="161473at2"/>
<dbReference type="SUPFAM" id="SSF46689">
    <property type="entry name" value="Homeodomain-like"/>
    <property type="match status" value="1"/>
</dbReference>
<comment type="caution">
    <text evidence="4">The sequence shown here is derived from an EMBL/GenBank/DDBJ whole genome shotgun (WGS) entry which is preliminary data.</text>
</comment>
<keyword evidence="2" id="KW-0804">Transcription</keyword>
<evidence type="ECO:0000256" key="1">
    <source>
        <dbReference type="ARBA" id="ARBA00023015"/>
    </source>
</evidence>
<dbReference type="Gene3D" id="1.10.10.60">
    <property type="entry name" value="Homeodomain-like"/>
    <property type="match status" value="1"/>
</dbReference>
<name>A0A543ACK7_9ACTN</name>
<organism evidence="4 5">
    <name type="scientific">Nocardioides albertanoniae</name>
    <dbReference type="NCBI Taxonomy" id="1175486"/>
    <lineage>
        <taxon>Bacteria</taxon>
        <taxon>Bacillati</taxon>
        <taxon>Actinomycetota</taxon>
        <taxon>Actinomycetes</taxon>
        <taxon>Propionibacteriales</taxon>
        <taxon>Nocardioidaceae</taxon>
        <taxon>Nocardioides</taxon>
    </lineage>
</organism>
<dbReference type="SMART" id="SM00342">
    <property type="entry name" value="HTH_ARAC"/>
    <property type="match status" value="1"/>
</dbReference>
<dbReference type="Pfam" id="PF12867">
    <property type="entry name" value="DinB_2"/>
    <property type="match status" value="1"/>
</dbReference>
<dbReference type="InterPro" id="IPR018060">
    <property type="entry name" value="HTH_AraC"/>
</dbReference>
<dbReference type="GO" id="GO:0003700">
    <property type="term" value="F:DNA-binding transcription factor activity"/>
    <property type="evidence" value="ECO:0007669"/>
    <property type="project" value="InterPro"/>
</dbReference>
<dbReference type="RefSeq" id="WP_141782102.1">
    <property type="nucleotide sequence ID" value="NZ_VFOV01000001.1"/>
</dbReference>
<feature type="domain" description="HTH araC/xylS-type" evidence="3">
    <location>
        <begin position="13"/>
        <end position="115"/>
    </location>
</feature>
<evidence type="ECO:0000256" key="2">
    <source>
        <dbReference type="ARBA" id="ARBA00023163"/>
    </source>
</evidence>
<sequence length="319" mass="35081">MSEPGETSGSRRDRLRELLDAVLDGADDGTPRTLAQMAGDAFTSPYHFNRMLSRGAGEPPVAMRRRVMLERSAWQLRHGGTVTDAAWAAGYESLEGFSRAFAKAFGHPPSTAAASHWLPAPNGIHFHPPESLWVDSQEQVLSPLTEQLVMHDLDDTRALLEQASGLSADVLAEVRLPGRVVLEWDGPEESLIQVLEATVWAKECWVASIEGLSMPARDRSDDVAALIDQHEAVGARWLAVVRDIERRGAWEDRLVDALCEPPESFQIGSVVAHVLTYAAHRRLLARAMLRMAGVEVDRGDPIEWLRARRGEVPPPTIGA</sequence>
<keyword evidence="1" id="KW-0805">Transcription regulation</keyword>
<keyword evidence="5" id="KW-1185">Reference proteome</keyword>
<dbReference type="AlphaFoldDB" id="A0A543ACK7"/>
<dbReference type="PANTHER" id="PTHR11019">
    <property type="entry name" value="HTH-TYPE TRANSCRIPTIONAL REGULATOR NIMR"/>
    <property type="match status" value="1"/>
</dbReference>
<dbReference type="Pfam" id="PF12833">
    <property type="entry name" value="HTH_18"/>
    <property type="match status" value="1"/>
</dbReference>
<dbReference type="Proteomes" id="UP000320209">
    <property type="component" value="Unassembled WGS sequence"/>
</dbReference>
<evidence type="ECO:0000313" key="5">
    <source>
        <dbReference type="Proteomes" id="UP000320209"/>
    </source>
</evidence>
<dbReference type="InterPro" id="IPR024775">
    <property type="entry name" value="DinB-like"/>
</dbReference>
<dbReference type="PANTHER" id="PTHR11019:SF159">
    <property type="entry name" value="TRANSCRIPTIONAL REGULATOR-RELATED"/>
    <property type="match status" value="1"/>
</dbReference>
<protein>
    <submittedName>
        <fullName evidence="4">DinB family protein</fullName>
    </submittedName>
</protein>
<dbReference type="EMBL" id="VFOV01000001">
    <property type="protein sequence ID" value="TQL70325.1"/>
    <property type="molecule type" value="Genomic_DNA"/>
</dbReference>
<dbReference type="InterPro" id="IPR009057">
    <property type="entry name" value="Homeodomain-like_sf"/>
</dbReference>
<evidence type="ECO:0000259" key="3">
    <source>
        <dbReference type="PROSITE" id="PS01124"/>
    </source>
</evidence>
<dbReference type="PROSITE" id="PS01124">
    <property type="entry name" value="HTH_ARAC_FAMILY_2"/>
    <property type="match status" value="1"/>
</dbReference>